<dbReference type="Proteomes" id="UP000622405">
    <property type="component" value="Unassembled WGS sequence"/>
</dbReference>
<dbReference type="RefSeq" id="WP_186895429.1">
    <property type="nucleotide sequence ID" value="NZ_WJBE01000026.1"/>
</dbReference>
<sequence>MKKRISNLFAICLLLGLLLSPSVFAEELTTDATQSVKYQTHVQNEGWQAWKFDGGMSGTSGKSLRLEGIRVETVNNTNLGIEYATHVQNYGWQDFKTNGDMSGTSGEGLRLEAIRVRLTGTDAANYDVWYRVHAQNVGWMGWAQNGSDSGTAGYGYRLEGIEIVILPKGSEAPGKITNAFVTPTNPYNPAEYGELFSGTWTAGADIQPGRYAITSGSGSGNFAIYSKEGRLKTNEILGDGSYGNPLIETTISDGDSIRISGLENVIFTPAGRSLRNSLPSGSFEVGLDISPGTYIASASSGSGNFVIYSSSGRLKTNEILGIGDYAISKVKVSLETGDTILISSLHAVDFN</sequence>
<feature type="signal peptide" evidence="1">
    <location>
        <begin position="1"/>
        <end position="25"/>
    </location>
</feature>
<reference evidence="2 3" key="1">
    <citation type="journal article" date="2020" name="mSystems">
        <title>Defining Genomic and Predicted Metabolic Features of the Acetobacterium Genus.</title>
        <authorList>
            <person name="Ross D.E."/>
            <person name="Marshall C.W."/>
            <person name="Gulliver D."/>
            <person name="May H.D."/>
            <person name="Norman R.S."/>
        </authorList>
    </citation>
    <scope>NUCLEOTIDE SEQUENCE [LARGE SCALE GENOMIC DNA]</scope>
    <source>
        <strain evidence="2 3">DSM 4132</strain>
    </source>
</reference>
<gene>
    <name evidence="2" type="ORF">GH811_17395</name>
</gene>
<protein>
    <recommendedName>
        <fullName evidence="4">Clostridial hydrophobic W</fullName>
    </recommendedName>
</protein>
<dbReference type="SMART" id="SM00728">
    <property type="entry name" value="ChW"/>
    <property type="match status" value="3"/>
</dbReference>
<dbReference type="InterPro" id="IPR006637">
    <property type="entry name" value="ChW"/>
</dbReference>
<dbReference type="EMBL" id="WJBE01000026">
    <property type="protein sequence ID" value="MBC3901377.1"/>
    <property type="molecule type" value="Genomic_DNA"/>
</dbReference>
<proteinExistence type="predicted"/>
<accession>A0ABR6Z1L9</accession>
<evidence type="ECO:0000256" key="1">
    <source>
        <dbReference type="SAM" id="SignalP"/>
    </source>
</evidence>
<evidence type="ECO:0000313" key="3">
    <source>
        <dbReference type="Proteomes" id="UP000622405"/>
    </source>
</evidence>
<evidence type="ECO:0000313" key="2">
    <source>
        <dbReference type="EMBL" id="MBC3901377.1"/>
    </source>
</evidence>
<evidence type="ECO:0008006" key="4">
    <source>
        <dbReference type="Google" id="ProtNLM"/>
    </source>
</evidence>
<name>A0ABR6Z1L9_9FIRM</name>
<organism evidence="2 3">
    <name type="scientific">Acetobacterium malicum</name>
    <dbReference type="NCBI Taxonomy" id="52692"/>
    <lineage>
        <taxon>Bacteria</taxon>
        <taxon>Bacillati</taxon>
        <taxon>Bacillota</taxon>
        <taxon>Clostridia</taxon>
        <taxon>Eubacteriales</taxon>
        <taxon>Eubacteriaceae</taxon>
        <taxon>Acetobacterium</taxon>
    </lineage>
</organism>
<comment type="caution">
    <text evidence="2">The sequence shown here is derived from an EMBL/GenBank/DDBJ whole genome shotgun (WGS) entry which is preliminary data.</text>
</comment>
<feature type="chain" id="PRO_5046696949" description="Clostridial hydrophobic W" evidence="1">
    <location>
        <begin position="26"/>
        <end position="351"/>
    </location>
</feature>
<dbReference type="Pfam" id="PF07538">
    <property type="entry name" value="ChW"/>
    <property type="match status" value="3"/>
</dbReference>
<keyword evidence="3" id="KW-1185">Reference proteome</keyword>
<keyword evidence="1" id="KW-0732">Signal</keyword>